<evidence type="ECO:0000256" key="1">
    <source>
        <dbReference type="ARBA" id="ARBA00006686"/>
    </source>
</evidence>
<feature type="domain" description="Platelet-derived growth factor (PDGF) family profile" evidence="7">
    <location>
        <begin position="134"/>
        <end position="207"/>
    </location>
</feature>
<dbReference type="AlphaFoldDB" id="V9IG02"/>
<sequence>MPYSIYKRSRTFLRFAICSFSICGLVMAQLDTRYSDQRIVFPDRGDPRAKETASPASEGGPSAGGESLKSLQLAKKIDSINSIDDFLKLVKGVPQDVAFFSSSSRMGETERSNAERPNRASCMPELQTVPLLENEPSVIYYPTCTRVKRCGGCCSHSLLSCQPTATEIRNFEIFVTVLESGDGLKYQGKRIVPIEEHTQCTCDCKIKETDCNKKQSYIPEECTCTCNNVDEQKKCNESNMKMWHPDLCSCFCREVQECSTGFYFDQNSCRCLQVSLSRTWFTSTKGSDYRFGQTQRPDNVPPVIIALDSDDPRRKPKPDPE</sequence>
<dbReference type="PROSITE" id="PS50278">
    <property type="entry name" value="PDGF_2"/>
    <property type="match status" value="1"/>
</dbReference>
<keyword evidence="6" id="KW-0812">Transmembrane</keyword>
<dbReference type="InterPro" id="IPR029034">
    <property type="entry name" value="Cystine-knot_cytokine"/>
</dbReference>
<evidence type="ECO:0000259" key="7">
    <source>
        <dbReference type="PROSITE" id="PS50278"/>
    </source>
</evidence>
<dbReference type="EMBL" id="JR041390">
    <property type="protein sequence ID" value="AEY59431.1"/>
    <property type="molecule type" value="mRNA"/>
</dbReference>
<keyword evidence="6" id="KW-0472">Membrane</keyword>
<dbReference type="GO" id="GO:0051781">
    <property type="term" value="P:positive regulation of cell division"/>
    <property type="evidence" value="ECO:0007669"/>
    <property type="project" value="UniProtKB-KW"/>
</dbReference>
<evidence type="ECO:0000256" key="4">
    <source>
        <dbReference type="RuleBase" id="RU003818"/>
    </source>
</evidence>
<feature type="compositionally biased region" description="Basic and acidic residues" evidence="5">
    <location>
        <begin position="310"/>
        <end position="321"/>
    </location>
</feature>
<comment type="similarity">
    <text evidence="1 4">Belongs to the PDGF/VEGF growth factor family.</text>
</comment>
<keyword evidence="2 4" id="KW-0339">Growth factor</keyword>
<dbReference type="SUPFAM" id="SSF57501">
    <property type="entry name" value="Cystine-knot cytokines"/>
    <property type="match status" value="1"/>
</dbReference>
<dbReference type="GO" id="GO:0070851">
    <property type="term" value="F:growth factor receptor binding"/>
    <property type="evidence" value="ECO:0007669"/>
    <property type="project" value="TreeGrafter"/>
</dbReference>
<keyword evidence="6" id="KW-1133">Transmembrane helix</keyword>
<name>V9IG02_APICE</name>
<dbReference type="GO" id="GO:0008083">
    <property type="term" value="F:growth factor activity"/>
    <property type="evidence" value="ECO:0007669"/>
    <property type="project" value="UniProtKB-KW"/>
</dbReference>
<keyword evidence="3" id="KW-0497">Mitogen</keyword>
<protein>
    <submittedName>
        <fullName evidence="8">PDGF-and VEGF-related factor</fullName>
    </submittedName>
</protein>
<proteinExistence type="evidence at transcript level"/>
<dbReference type="GO" id="GO:0005615">
    <property type="term" value="C:extracellular space"/>
    <property type="evidence" value="ECO:0007669"/>
    <property type="project" value="TreeGrafter"/>
</dbReference>
<dbReference type="GO" id="GO:0008284">
    <property type="term" value="P:positive regulation of cell population proliferation"/>
    <property type="evidence" value="ECO:0007669"/>
    <property type="project" value="TreeGrafter"/>
</dbReference>
<dbReference type="Gene3D" id="2.10.90.10">
    <property type="entry name" value="Cystine-knot cytokines"/>
    <property type="match status" value="1"/>
</dbReference>
<feature type="transmembrane region" description="Helical" evidence="6">
    <location>
        <begin position="12"/>
        <end position="30"/>
    </location>
</feature>
<dbReference type="InterPro" id="IPR000072">
    <property type="entry name" value="PDGF/VEGF_dom"/>
</dbReference>
<dbReference type="PANTHER" id="PTHR11633">
    <property type="entry name" value="PLATELET-DERIVED GROWTH FACTOR"/>
    <property type="match status" value="1"/>
</dbReference>
<reference evidence="8" key="1">
    <citation type="submission" date="2011-11" db="EMBL/GenBank/DDBJ databases">
        <title>Decoding the brain transcriptome of the Eastern honeybee (Apis cerana) based on pyrosequencing.</title>
        <authorList>
            <person name="Sun L."/>
            <person name="Zheng H."/>
            <person name="Wang Y."/>
            <person name="Xie X."/>
            <person name="Zhu Y."/>
            <person name="Gu W."/>
            <person name="Wang S."/>
        </authorList>
    </citation>
    <scope>NUCLEOTIDE SEQUENCE</scope>
    <source>
        <tissue evidence="8">Brain</tissue>
    </source>
</reference>
<evidence type="ECO:0000256" key="2">
    <source>
        <dbReference type="ARBA" id="ARBA00023030"/>
    </source>
</evidence>
<evidence type="ECO:0000256" key="6">
    <source>
        <dbReference type="SAM" id="Phobius"/>
    </source>
</evidence>
<organism evidence="8">
    <name type="scientific">Apis cerana</name>
    <name type="common">Indian honeybee</name>
    <dbReference type="NCBI Taxonomy" id="7461"/>
    <lineage>
        <taxon>Eukaryota</taxon>
        <taxon>Metazoa</taxon>
        <taxon>Ecdysozoa</taxon>
        <taxon>Arthropoda</taxon>
        <taxon>Hexapoda</taxon>
        <taxon>Insecta</taxon>
        <taxon>Pterygota</taxon>
        <taxon>Neoptera</taxon>
        <taxon>Endopterygota</taxon>
        <taxon>Hymenoptera</taxon>
        <taxon>Apocrita</taxon>
        <taxon>Aculeata</taxon>
        <taxon>Apoidea</taxon>
        <taxon>Anthophila</taxon>
        <taxon>Apidae</taxon>
        <taxon>Apis</taxon>
    </lineage>
</organism>
<feature type="compositionally biased region" description="Basic and acidic residues" evidence="5">
    <location>
        <begin position="40"/>
        <end position="51"/>
    </location>
</feature>
<feature type="region of interest" description="Disordered" evidence="5">
    <location>
        <begin position="40"/>
        <end position="66"/>
    </location>
</feature>
<gene>
    <name evidence="8" type="ORF">ACCB02596</name>
</gene>
<dbReference type="GO" id="GO:0016020">
    <property type="term" value="C:membrane"/>
    <property type="evidence" value="ECO:0007669"/>
    <property type="project" value="InterPro"/>
</dbReference>
<feature type="compositionally biased region" description="Low complexity" evidence="5">
    <location>
        <begin position="53"/>
        <end position="66"/>
    </location>
</feature>
<dbReference type="Pfam" id="PF00341">
    <property type="entry name" value="PDGF"/>
    <property type="match status" value="1"/>
</dbReference>
<accession>V9IG02</accession>
<evidence type="ECO:0000256" key="5">
    <source>
        <dbReference type="SAM" id="MobiDB-lite"/>
    </source>
</evidence>
<evidence type="ECO:0000256" key="3">
    <source>
        <dbReference type="ARBA" id="ARBA00023246"/>
    </source>
</evidence>
<evidence type="ECO:0000313" key="8">
    <source>
        <dbReference type="EMBL" id="AEY59431.1"/>
    </source>
</evidence>
<dbReference type="SMART" id="SM00141">
    <property type="entry name" value="PDGF"/>
    <property type="match status" value="1"/>
</dbReference>
<dbReference type="PANTHER" id="PTHR11633:SF1">
    <property type="entry name" value="LD28763P"/>
    <property type="match status" value="1"/>
</dbReference>
<feature type="region of interest" description="Disordered" evidence="5">
    <location>
        <begin position="291"/>
        <end position="321"/>
    </location>
</feature>